<dbReference type="InterPro" id="IPR014308">
    <property type="entry name" value="Xanthine_DH_XdhC"/>
</dbReference>
<reference evidence="4 5" key="1">
    <citation type="submission" date="2024-04" db="EMBL/GenBank/DDBJ databases">
        <title>Novel species of the genus Ideonella isolated from streams.</title>
        <authorList>
            <person name="Lu H."/>
        </authorList>
    </citation>
    <scope>NUCLEOTIDE SEQUENCE [LARGE SCALE GENOMIC DNA]</scope>
    <source>
        <strain evidence="4 5">DXS22W</strain>
    </source>
</reference>
<dbReference type="Gene3D" id="3.40.50.720">
    <property type="entry name" value="NAD(P)-binding Rossmann-like Domain"/>
    <property type="match status" value="1"/>
</dbReference>
<feature type="domain" description="XdhC- CoxI" evidence="2">
    <location>
        <begin position="13"/>
        <end position="74"/>
    </location>
</feature>
<dbReference type="InterPro" id="IPR027051">
    <property type="entry name" value="XdhC_Rossmann_dom"/>
</dbReference>
<dbReference type="NCBIfam" id="TIGR02964">
    <property type="entry name" value="xanthine_xdhC"/>
    <property type="match status" value="1"/>
</dbReference>
<feature type="region of interest" description="Disordered" evidence="1">
    <location>
        <begin position="272"/>
        <end position="292"/>
    </location>
</feature>
<dbReference type="Pfam" id="PF13478">
    <property type="entry name" value="XdhC_C"/>
    <property type="match status" value="1"/>
</dbReference>
<dbReference type="PANTHER" id="PTHR30388:SF6">
    <property type="entry name" value="XANTHINE DEHYDROGENASE SUBUNIT A-RELATED"/>
    <property type="match status" value="1"/>
</dbReference>
<evidence type="ECO:0000313" key="5">
    <source>
        <dbReference type="Proteomes" id="UP001365405"/>
    </source>
</evidence>
<dbReference type="Pfam" id="PF02625">
    <property type="entry name" value="XdhC_CoxI"/>
    <property type="match status" value="1"/>
</dbReference>
<dbReference type="RefSeq" id="WP_341408903.1">
    <property type="nucleotide sequence ID" value="NZ_JBBUTH010000001.1"/>
</dbReference>
<evidence type="ECO:0000313" key="4">
    <source>
        <dbReference type="EMBL" id="MEK8049232.1"/>
    </source>
</evidence>
<dbReference type="InterPro" id="IPR052698">
    <property type="entry name" value="MoCofactor_Util/Proc"/>
</dbReference>
<dbReference type="InterPro" id="IPR003777">
    <property type="entry name" value="XdhC_CoxI"/>
</dbReference>
<sequence length="292" mass="30498">MTDADLHATAAAWLAAGRAARVVQVLRHRGSVPREAGTRMLVAGDAVAGTIGGGHLEWQAIQQARVRLRLGEPAAERDIALGPTLGQCCGGALTLRDAPLDAQALADWPQPAPLFTLQLYGAGHVGRAIVALLAGIDCRVQWIDEREDAFPVDQTLPAHIERVCVEPVAAEVRAAVPGSLALILTHSHDLDLAICEAALRSDRLAWVGLIGSATKRARFEHRLAARGVAPGRIAALACPIGVPGITGKQPAVIAVAVVAQLLQQASTAALRPPALTGRPGAAQPCDPTRLHR</sequence>
<accession>A0ABU9CF73</accession>
<evidence type="ECO:0000259" key="3">
    <source>
        <dbReference type="Pfam" id="PF13478"/>
    </source>
</evidence>
<protein>
    <submittedName>
        <fullName evidence="4">Xanthine dehydrogenase accessory protein XdhC</fullName>
    </submittedName>
</protein>
<evidence type="ECO:0000259" key="2">
    <source>
        <dbReference type="Pfam" id="PF02625"/>
    </source>
</evidence>
<dbReference type="PANTHER" id="PTHR30388">
    <property type="entry name" value="ALDEHYDE OXIDOREDUCTASE MOLYBDENUM COFACTOR ASSEMBLY PROTEIN"/>
    <property type="match status" value="1"/>
</dbReference>
<feature type="domain" description="XdhC Rossmann" evidence="3">
    <location>
        <begin position="117"/>
        <end position="261"/>
    </location>
</feature>
<keyword evidence="5" id="KW-1185">Reference proteome</keyword>
<evidence type="ECO:0000256" key="1">
    <source>
        <dbReference type="SAM" id="MobiDB-lite"/>
    </source>
</evidence>
<dbReference type="EMBL" id="JBBUTH010000001">
    <property type="protein sequence ID" value="MEK8049232.1"/>
    <property type="molecule type" value="Genomic_DNA"/>
</dbReference>
<proteinExistence type="predicted"/>
<name>A0ABU9CF73_9BURK</name>
<gene>
    <name evidence="4" type="primary">xdhC</name>
    <name evidence="4" type="ORF">AACH10_03175</name>
</gene>
<dbReference type="Proteomes" id="UP001365405">
    <property type="component" value="Unassembled WGS sequence"/>
</dbReference>
<comment type="caution">
    <text evidence="4">The sequence shown here is derived from an EMBL/GenBank/DDBJ whole genome shotgun (WGS) entry which is preliminary data.</text>
</comment>
<organism evidence="4 5">
    <name type="scientific">Pseudaquabacterium inlustre</name>
    <dbReference type="NCBI Taxonomy" id="2984192"/>
    <lineage>
        <taxon>Bacteria</taxon>
        <taxon>Pseudomonadati</taxon>
        <taxon>Pseudomonadota</taxon>
        <taxon>Betaproteobacteria</taxon>
        <taxon>Burkholderiales</taxon>
        <taxon>Sphaerotilaceae</taxon>
        <taxon>Pseudaquabacterium</taxon>
    </lineage>
</organism>